<proteinExistence type="predicted"/>
<accession>A0A816P486</accession>
<dbReference type="EMBL" id="HG994363">
    <property type="protein sequence ID" value="CAF2044046.1"/>
    <property type="molecule type" value="Genomic_DNA"/>
</dbReference>
<dbReference type="AlphaFoldDB" id="A0A816P486"/>
<sequence length="99" mass="11717">RWHPHSTQISTQFAKHPYPRKIPRNKLVKLFQKSWVTNEKIHESSMPIQSVDSSIHRGKDEAIKIAFKQLDDENPHSSDFFTCINMIFPCEKPPKIREY</sequence>
<evidence type="ECO:0000313" key="1">
    <source>
        <dbReference type="EMBL" id="CAF2044046.1"/>
    </source>
</evidence>
<feature type="non-terminal residue" evidence="1">
    <location>
        <position position="1"/>
    </location>
</feature>
<organism evidence="1">
    <name type="scientific">Brassica napus</name>
    <name type="common">Rape</name>
    <dbReference type="NCBI Taxonomy" id="3708"/>
    <lineage>
        <taxon>Eukaryota</taxon>
        <taxon>Viridiplantae</taxon>
        <taxon>Streptophyta</taxon>
        <taxon>Embryophyta</taxon>
        <taxon>Tracheophyta</taxon>
        <taxon>Spermatophyta</taxon>
        <taxon>Magnoliopsida</taxon>
        <taxon>eudicotyledons</taxon>
        <taxon>Gunneridae</taxon>
        <taxon>Pentapetalae</taxon>
        <taxon>rosids</taxon>
        <taxon>malvids</taxon>
        <taxon>Brassicales</taxon>
        <taxon>Brassicaceae</taxon>
        <taxon>Brassiceae</taxon>
        <taxon>Brassica</taxon>
    </lineage>
</organism>
<protein>
    <submittedName>
        <fullName evidence="1">(rape) hypothetical protein</fullName>
    </submittedName>
</protein>
<dbReference type="PANTHER" id="PTHR48435">
    <property type="entry name" value="POLYPROTEIN"/>
    <property type="match status" value="1"/>
</dbReference>
<name>A0A816P486_BRANA</name>
<reference evidence="1" key="1">
    <citation type="submission" date="2021-01" db="EMBL/GenBank/DDBJ databases">
        <authorList>
            <consortium name="Genoscope - CEA"/>
            <person name="William W."/>
        </authorList>
    </citation>
    <scope>NUCLEOTIDE SEQUENCE</scope>
</reference>
<dbReference type="Proteomes" id="UP001295469">
    <property type="component" value="Chromosome A09"/>
</dbReference>
<gene>
    <name evidence="1" type="ORF">DARMORV10_A09P32940.1</name>
</gene>
<dbReference type="PANTHER" id="PTHR48435:SF1">
    <property type="entry name" value="POLYPROTEIN"/>
    <property type="match status" value="1"/>
</dbReference>
<dbReference type="InterPro" id="IPR053098">
    <property type="entry name" value="Petuviruses_polyprotein"/>
</dbReference>